<proteinExistence type="predicted"/>
<name>A0ACB6ZQ77_THEGA</name>
<evidence type="ECO:0000313" key="1">
    <source>
        <dbReference type="EMBL" id="KAF9651581.1"/>
    </source>
</evidence>
<sequence>MVDATTGSLWQEHEAGYKVFVGSIEKPDLDERSYRILELKNGLRAVLVHDPLADKSAACLRVAVGSLYDPSDMYGTAHFCEHMITKGTRQFPVENDFVSFVKANGGLRNAGTSPSHTHYWFSIGPSSLLEAIPRLAAFFESPLFTPNVVAREINAVDSENKRNLQDDSRRVLQVERSLSAPGHPWLAFSTGNIDSLTSAARKKAIDEKWDSSTMLPDGDGGPVGRETRRRLIEWVEQQYCSGRMTLAILGQESLDTLTEITMRLFSSVPNRGLIRRPLIKDDPWTEDQHWCIILVKTIKDKYEFKLAFTIPYQSPQYLAKPASFLAHLIAHEGPGSIFSHLKNKGWLLSISAGLQTWNRGIQVFTVSGRLTLLGYCNYREVFRTIFSHIWLLRTSISSFPPYHEELKELSKISFRNREKSQPHTYVVSLTARLEEDSPTQWLLNADSLYREYSEEAVKAVLNCLFPERARITLSAKNHKSILEASQMDWQKEKWYGTEYSVQKFSPHMLEKVSSCPAVIPGLHLPPPNHFIPRNLEVIRDGIPTAPTVPVCILEVDSLRLWYKRDNTFWVPKGHAYVVLKSPFAEVTARHAVLTRRMVANLICDSLDEITYSASLAGLQYWLDYHSEGLSVCVCGYHDKLPLFLQVVLEKIKNLQPRVDRLEVFKEKVRAIRDYGNFPLQKPADHAGYYARYLVNTLQWTPEEKLPEVTGICVEEVQMHHASLLSRLYVEILVTGNFTDGEAVALAALVKEQLQYQALPPTEIPVPKSLVIPMGKSYTYRPLVTDPDELNCGLVLDFHLGDNADQDLRRKADFLRHLIDEPAFSTLRTKEQLGYHVATSRWTSVGTTALRFRIQSRKDPVFLEDRIEAFLSSFFEELKAMSDEYFYTRRRGLIVKKLEKAKNIAEEAADYWGQIRSGYYNFSLGKLHRRESWGK</sequence>
<gene>
    <name evidence="1" type="ORF">BDM02DRAFT_3090773</name>
</gene>
<dbReference type="EMBL" id="MU117974">
    <property type="protein sequence ID" value="KAF9651581.1"/>
    <property type="molecule type" value="Genomic_DNA"/>
</dbReference>
<protein>
    <submittedName>
        <fullName evidence="1">LuxS/MPP-like metallohydrolase</fullName>
    </submittedName>
</protein>
<organism evidence="1 2">
    <name type="scientific">Thelephora ganbajun</name>
    <name type="common">Ganba fungus</name>
    <dbReference type="NCBI Taxonomy" id="370292"/>
    <lineage>
        <taxon>Eukaryota</taxon>
        <taxon>Fungi</taxon>
        <taxon>Dikarya</taxon>
        <taxon>Basidiomycota</taxon>
        <taxon>Agaricomycotina</taxon>
        <taxon>Agaricomycetes</taxon>
        <taxon>Thelephorales</taxon>
        <taxon>Thelephoraceae</taxon>
        <taxon>Thelephora</taxon>
    </lineage>
</organism>
<evidence type="ECO:0000313" key="2">
    <source>
        <dbReference type="Proteomes" id="UP000886501"/>
    </source>
</evidence>
<reference evidence="1" key="1">
    <citation type="submission" date="2019-10" db="EMBL/GenBank/DDBJ databases">
        <authorList>
            <consortium name="DOE Joint Genome Institute"/>
            <person name="Kuo A."/>
            <person name="Miyauchi S."/>
            <person name="Kiss E."/>
            <person name="Drula E."/>
            <person name="Kohler A."/>
            <person name="Sanchez-Garcia M."/>
            <person name="Andreopoulos B."/>
            <person name="Barry K.W."/>
            <person name="Bonito G."/>
            <person name="Buee M."/>
            <person name="Carver A."/>
            <person name="Chen C."/>
            <person name="Cichocki N."/>
            <person name="Clum A."/>
            <person name="Culley D."/>
            <person name="Crous P.W."/>
            <person name="Fauchery L."/>
            <person name="Girlanda M."/>
            <person name="Hayes R."/>
            <person name="Keri Z."/>
            <person name="Labutti K."/>
            <person name="Lipzen A."/>
            <person name="Lombard V."/>
            <person name="Magnuson J."/>
            <person name="Maillard F."/>
            <person name="Morin E."/>
            <person name="Murat C."/>
            <person name="Nolan M."/>
            <person name="Ohm R."/>
            <person name="Pangilinan J."/>
            <person name="Pereira M."/>
            <person name="Perotto S."/>
            <person name="Peter M."/>
            <person name="Riley R."/>
            <person name="Sitrit Y."/>
            <person name="Stielow B."/>
            <person name="Szollosi G."/>
            <person name="Zifcakova L."/>
            <person name="Stursova M."/>
            <person name="Spatafora J.W."/>
            <person name="Tedersoo L."/>
            <person name="Vaario L.-M."/>
            <person name="Yamada A."/>
            <person name="Yan M."/>
            <person name="Wang P."/>
            <person name="Xu J."/>
            <person name="Bruns T."/>
            <person name="Baldrian P."/>
            <person name="Vilgalys R."/>
            <person name="Henrissat B."/>
            <person name="Grigoriev I.V."/>
            <person name="Hibbett D."/>
            <person name="Nagy L.G."/>
            <person name="Martin F.M."/>
        </authorList>
    </citation>
    <scope>NUCLEOTIDE SEQUENCE</scope>
    <source>
        <strain evidence="1">P2</strain>
    </source>
</reference>
<comment type="caution">
    <text evidence="1">The sequence shown here is derived from an EMBL/GenBank/DDBJ whole genome shotgun (WGS) entry which is preliminary data.</text>
</comment>
<dbReference type="Proteomes" id="UP000886501">
    <property type="component" value="Unassembled WGS sequence"/>
</dbReference>
<keyword evidence="2" id="KW-1185">Reference proteome</keyword>
<accession>A0ACB6ZQ77</accession>
<reference evidence="1" key="2">
    <citation type="journal article" date="2020" name="Nat. Commun.">
        <title>Large-scale genome sequencing of mycorrhizal fungi provides insights into the early evolution of symbiotic traits.</title>
        <authorList>
            <person name="Miyauchi S."/>
            <person name="Kiss E."/>
            <person name="Kuo A."/>
            <person name="Drula E."/>
            <person name="Kohler A."/>
            <person name="Sanchez-Garcia M."/>
            <person name="Morin E."/>
            <person name="Andreopoulos B."/>
            <person name="Barry K.W."/>
            <person name="Bonito G."/>
            <person name="Buee M."/>
            <person name="Carver A."/>
            <person name="Chen C."/>
            <person name="Cichocki N."/>
            <person name="Clum A."/>
            <person name="Culley D."/>
            <person name="Crous P.W."/>
            <person name="Fauchery L."/>
            <person name="Girlanda M."/>
            <person name="Hayes R.D."/>
            <person name="Keri Z."/>
            <person name="LaButti K."/>
            <person name="Lipzen A."/>
            <person name="Lombard V."/>
            <person name="Magnuson J."/>
            <person name="Maillard F."/>
            <person name="Murat C."/>
            <person name="Nolan M."/>
            <person name="Ohm R.A."/>
            <person name="Pangilinan J."/>
            <person name="Pereira M.F."/>
            <person name="Perotto S."/>
            <person name="Peter M."/>
            <person name="Pfister S."/>
            <person name="Riley R."/>
            <person name="Sitrit Y."/>
            <person name="Stielow J.B."/>
            <person name="Szollosi G."/>
            <person name="Zifcakova L."/>
            <person name="Stursova M."/>
            <person name="Spatafora J.W."/>
            <person name="Tedersoo L."/>
            <person name="Vaario L.M."/>
            <person name="Yamada A."/>
            <person name="Yan M."/>
            <person name="Wang P."/>
            <person name="Xu J."/>
            <person name="Bruns T."/>
            <person name="Baldrian P."/>
            <person name="Vilgalys R."/>
            <person name="Dunand C."/>
            <person name="Henrissat B."/>
            <person name="Grigoriev I.V."/>
            <person name="Hibbett D."/>
            <person name="Nagy L.G."/>
            <person name="Martin F.M."/>
        </authorList>
    </citation>
    <scope>NUCLEOTIDE SEQUENCE</scope>
    <source>
        <strain evidence="1">P2</strain>
    </source>
</reference>